<feature type="transmembrane region" description="Helical" evidence="1">
    <location>
        <begin position="237"/>
        <end position="257"/>
    </location>
</feature>
<feature type="transmembrane region" description="Helical" evidence="1">
    <location>
        <begin position="106"/>
        <end position="124"/>
    </location>
</feature>
<keyword evidence="1" id="KW-1133">Transmembrane helix</keyword>
<dbReference type="RefSeq" id="WP_211939257.1">
    <property type="nucleotide sequence ID" value="NZ_CP073078.1"/>
</dbReference>
<dbReference type="AlphaFoldDB" id="A0A975IVW4"/>
<feature type="transmembrane region" description="Helical" evidence="1">
    <location>
        <begin position="193"/>
        <end position="217"/>
    </location>
</feature>
<dbReference type="Proteomes" id="UP000676409">
    <property type="component" value="Chromosome"/>
</dbReference>
<keyword evidence="1" id="KW-0812">Transmembrane</keyword>
<evidence type="ECO:0000313" key="2">
    <source>
        <dbReference type="EMBL" id="QUD89205.1"/>
    </source>
</evidence>
<dbReference type="EMBL" id="CP073078">
    <property type="protein sequence ID" value="QUD89205.1"/>
    <property type="molecule type" value="Genomic_DNA"/>
</dbReference>
<protein>
    <submittedName>
        <fullName evidence="2">Uncharacterized protein</fullName>
    </submittedName>
</protein>
<proteinExistence type="predicted"/>
<name>A0A975IVW4_9CAUL</name>
<gene>
    <name evidence="2" type="ORF">KCG34_04805</name>
</gene>
<reference evidence="2" key="1">
    <citation type="submission" date="2021-04" db="EMBL/GenBank/DDBJ databases">
        <title>The complete genome sequence of Caulobacter sp. S6.</title>
        <authorList>
            <person name="Tang Y."/>
            <person name="Ouyang W."/>
            <person name="Liu Q."/>
            <person name="Huang B."/>
            <person name="Guo Z."/>
            <person name="Lei P."/>
        </authorList>
    </citation>
    <scope>NUCLEOTIDE SEQUENCE</scope>
    <source>
        <strain evidence="2">S6</strain>
    </source>
</reference>
<feature type="transmembrane region" description="Helical" evidence="1">
    <location>
        <begin position="71"/>
        <end position="94"/>
    </location>
</feature>
<keyword evidence="3" id="KW-1185">Reference proteome</keyword>
<feature type="transmembrane region" description="Helical" evidence="1">
    <location>
        <begin position="22"/>
        <end position="51"/>
    </location>
</feature>
<evidence type="ECO:0000313" key="3">
    <source>
        <dbReference type="Proteomes" id="UP000676409"/>
    </source>
</evidence>
<dbReference type="KEGG" id="caul:KCG34_04805"/>
<keyword evidence="1" id="KW-0472">Membrane</keyword>
<organism evidence="2 3">
    <name type="scientific">Phenylobacterium montanum</name>
    <dbReference type="NCBI Taxonomy" id="2823693"/>
    <lineage>
        <taxon>Bacteria</taxon>
        <taxon>Pseudomonadati</taxon>
        <taxon>Pseudomonadota</taxon>
        <taxon>Alphaproteobacteria</taxon>
        <taxon>Caulobacterales</taxon>
        <taxon>Caulobacteraceae</taxon>
        <taxon>Phenylobacterium</taxon>
    </lineage>
</organism>
<accession>A0A975IVW4</accession>
<sequence>MTSAWTPGPAPRARFGQVFARAVMVLGTAWPALAGLTVLLALAPSLAVAAFLAPALARTTPAWADIVVRELIWRVTHALFAAAVSGVALSRLAFEPRLDPGGILRSTLKAFPIAIAFGLAQHWVSLADAWLKGPVAVPSDRATLLAVVTVAGFITTTALMAWFALAVPAAVANRGGPGRAVAASLAAVRGFRWPILGAYLFVRLAETQATVFMHLTLLSLFHPASGTPLAYLKASLAVLPSRVIDLAWIVFIAAAYYSQAELQGRAQPQGIAEVFD</sequence>
<feature type="transmembrane region" description="Helical" evidence="1">
    <location>
        <begin position="144"/>
        <end position="172"/>
    </location>
</feature>
<evidence type="ECO:0000256" key="1">
    <source>
        <dbReference type="SAM" id="Phobius"/>
    </source>
</evidence>